<dbReference type="PANTHER" id="PTHR46558">
    <property type="entry name" value="TRACRIPTIONAL REGULATORY PROTEIN-RELATED-RELATED"/>
    <property type="match status" value="1"/>
</dbReference>
<dbReference type="SUPFAM" id="SSF47413">
    <property type="entry name" value="lambda repressor-like DNA-binding domains"/>
    <property type="match status" value="1"/>
</dbReference>
<dbReference type="CDD" id="cd00093">
    <property type="entry name" value="HTH_XRE"/>
    <property type="match status" value="1"/>
</dbReference>
<accession>A0A7X2NEF4</accession>
<dbReference type="Proteomes" id="UP000461754">
    <property type="component" value="Unassembled WGS sequence"/>
</dbReference>
<gene>
    <name evidence="3" type="ORF">FYJ52_00455</name>
</gene>
<protein>
    <submittedName>
        <fullName evidence="3">Helix-turn-helix domain-containing protein</fullName>
    </submittedName>
</protein>
<proteinExistence type="predicted"/>
<name>A0A7X2NEF4_9FIRM</name>
<evidence type="ECO:0000313" key="3">
    <source>
        <dbReference type="EMBL" id="MSS18891.1"/>
    </source>
</evidence>
<dbReference type="InterPro" id="IPR010982">
    <property type="entry name" value="Lambda_DNA-bd_dom_sf"/>
</dbReference>
<keyword evidence="1" id="KW-0238">DNA-binding</keyword>
<organism evidence="3 4">
    <name type="scientific">Pseudoramibacter porci</name>
    <dbReference type="NCBI Taxonomy" id="2606631"/>
    <lineage>
        <taxon>Bacteria</taxon>
        <taxon>Bacillati</taxon>
        <taxon>Bacillota</taxon>
        <taxon>Clostridia</taxon>
        <taxon>Eubacteriales</taxon>
        <taxon>Eubacteriaceae</taxon>
        <taxon>Pseudoramibacter</taxon>
    </lineage>
</organism>
<dbReference type="InterPro" id="IPR001387">
    <property type="entry name" value="Cro/C1-type_HTH"/>
</dbReference>
<keyword evidence="4" id="KW-1185">Reference proteome</keyword>
<dbReference type="AlphaFoldDB" id="A0A7X2NEF4"/>
<evidence type="ECO:0000313" key="4">
    <source>
        <dbReference type="Proteomes" id="UP000461754"/>
    </source>
</evidence>
<sequence>MSTLSANIRFLRRAAGMSQAELAHALGFRSLTTVQKWESGGSMPSLATAADLAELFAVTLDDLVRHDFADPTNNPDDDDVYYIDPEARKIALKVEGHPPLRDLFDACRDAAPEDIAMAAEMLRRMSRGRRNH</sequence>
<dbReference type="RefSeq" id="WP_154575301.1">
    <property type="nucleotide sequence ID" value="NZ_VUMO01000001.1"/>
</dbReference>
<evidence type="ECO:0000259" key="2">
    <source>
        <dbReference type="PROSITE" id="PS50943"/>
    </source>
</evidence>
<comment type="caution">
    <text evidence="3">The sequence shown here is derived from an EMBL/GenBank/DDBJ whole genome shotgun (WGS) entry which is preliminary data.</text>
</comment>
<dbReference type="PANTHER" id="PTHR46558:SF4">
    <property type="entry name" value="DNA-BIDING PHAGE PROTEIN"/>
    <property type="match status" value="1"/>
</dbReference>
<evidence type="ECO:0000256" key="1">
    <source>
        <dbReference type="ARBA" id="ARBA00023125"/>
    </source>
</evidence>
<dbReference type="SMART" id="SM00530">
    <property type="entry name" value="HTH_XRE"/>
    <property type="match status" value="1"/>
</dbReference>
<dbReference type="EMBL" id="VUMO01000001">
    <property type="protein sequence ID" value="MSS18891.1"/>
    <property type="molecule type" value="Genomic_DNA"/>
</dbReference>
<reference evidence="3 4" key="1">
    <citation type="submission" date="2019-08" db="EMBL/GenBank/DDBJ databases">
        <title>In-depth cultivation of the pig gut microbiome towards novel bacterial diversity and tailored functional studies.</title>
        <authorList>
            <person name="Wylensek D."/>
            <person name="Hitch T.C.A."/>
            <person name="Clavel T."/>
        </authorList>
    </citation>
    <scope>NUCLEOTIDE SEQUENCE [LARGE SCALE GENOMIC DNA]</scope>
    <source>
        <strain evidence="3 4">RF-744-FAT-4</strain>
    </source>
</reference>
<dbReference type="GO" id="GO:0003677">
    <property type="term" value="F:DNA binding"/>
    <property type="evidence" value="ECO:0007669"/>
    <property type="project" value="UniProtKB-KW"/>
</dbReference>
<dbReference type="PROSITE" id="PS50943">
    <property type="entry name" value="HTH_CROC1"/>
    <property type="match status" value="1"/>
</dbReference>
<feature type="domain" description="HTH cro/C1-type" evidence="2">
    <location>
        <begin position="8"/>
        <end position="63"/>
    </location>
</feature>
<dbReference type="Gene3D" id="1.10.260.40">
    <property type="entry name" value="lambda repressor-like DNA-binding domains"/>
    <property type="match status" value="1"/>
</dbReference>
<dbReference type="Pfam" id="PF01381">
    <property type="entry name" value="HTH_3"/>
    <property type="match status" value="1"/>
</dbReference>